<evidence type="ECO:0000313" key="3">
    <source>
        <dbReference type="EMBL" id="KIJ08930.1"/>
    </source>
</evidence>
<reference evidence="4" key="2">
    <citation type="submission" date="2015-01" db="EMBL/GenBank/DDBJ databases">
        <title>Evolutionary Origins and Diversification of the Mycorrhizal Mutualists.</title>
        <authorList>
            <consortium name="DOE Joint Genome Institute"/>
            <consortium name="Mycorrhizal Genomics Consortium"/>
            <person name="Kohler A."/>
            <person name="Kuo A."/>
            <person name="Nagy L.G."/>
            <person name="Floudas D."/>
            <person name="Copeland A."/>
            <person name="Barry K.W."/>
            <person name="Cichocki N."/>
            <person name="Veneault-Fourrey C."/>
            <person name="LaButti K."/>
            <person name="Lindquist E.A."/>
            <person name="Lipzen A."/>
            <person name="Lundell T."/>
            <person name="Morin E."/>
            <person name="Murat C."/>
            <person name="Riley R."/>
            <person name="Ohm R."/>
            <person name="Sun H."/>
            <person name="Tunlid A."/>
            <person name="Henrissat B."/>
            <person name="Grigoriev I.V."/>
            <person name="Hibbett D.S."/>
            <person name="Martin F."/>
        </authorList>
    </citation>
    <scope>NUCLEOTIDE SEQUENCE [LARGE SCALE GENOMIC DNA]</scope>
    <source>
        <strain evidence="4">ATCC 200175</strain>
    </source>
</reference>
<feature type="region of interest" description="Disordered" evidence="1">
    <location>
        <begin position="201"/>
        <end position="322"/>
    </location>
</feature>
<dbReference type="OrthoDB" id="3268553at2759"/>
<feature type="domain" description="DUF6532" evidence="2">
    <location>
        <begin position="348"/>
        <end position="544"/>
    </location>
</feature>
<protein>
    <recommendedName>
        <fullName evidence="2">DUF6532 domain-containing protein</fullName>
    </recommendedName>
</protein>
<dbReference type="EMBL" id="KN819533">
    <property type="protein sequence ID" value="KIJ08930.1"/>
    <property type="molecule type" value="Genomic_DNA"/>
</dbReference>
<gene>
    <name evidence="3" type="ORF">PAXINDRAFT_17966</name>
</gene>
<dbReference type="HOGENOM" id="CLU_038181_4_0_1"/>
<evidence type="ECO:0000259" key="2">
    <source>
        <dbReference type="Pfam" id="PF20149"/>
    </source>
</evidence>
<feature type="compositionally biased region" description="Basic and acidic residues" evidence="1">
    <location>
        <begin position="43"/>
        <end position="52"/>
    </location>
</feature>
<dbReference type="AlphaFoldDB" id="A0A0C9SZY7"/>
<reference evidence="3 4" key="1">
    <citation type="submission" date="2014-06" db="EMBL/GenBank/DDBJ databases">
        <authorList>
            <consortium name="DOE Joint Genome Institute"/>
            <person name="Kuo A."/>
            <person name="Kohler A."/>
            <person name="Nagy L.G."/>
            <person name="Floudas D."/>
            <person name="Copeland A."/>
            <person name="Barry K.W."/>
            <person name="Cichocki N."/>
            <person name="Veneault-Fourrey C."/>
            <person name="LaButti K."/>
            <person name="Lindquist E.A."/>
            <person name="Lipzen A."/>
            <person name="Lundell T."/>
            <person name="Morin E."/>
            <person name="Murat C."/>
            <person name="Sun H."/>
            <person name="Tunlid A."/>
            <person name="Henrissat B."/>
            <person name="Grigoriev I.V."/>
            <person name="Hibbett D.S."/>
            <person name="Martin F."/>
            <person name="Nordberg H.P."/>
            <person name="Cantor M.N."/>
            <person name="Hua S.X."/>
        </authorList>
    </citation>
    <scope>NUCLEOTIDE SEQUENCE [LARGE SCALE GENOMIC DNA]</scope>
    <source>
        <strain evidence="3 4">ATCC 200175</strain>
    </source>
</reference>
<organism evidence="3 4">
    <name type="scientific">Paxillus involutus ATCC 200175</name>
    <dbReference type="NCBI Taxonomy" id="664439"/>
    <lineage>
        <taxon>Eukaryota</taxon>
        <taxon>Fungi</taxon>
        <taxon>Dikarya</taxon>
        <taxon>Basidiomycota</taxon>
        <taxon>Agaricomycotina</taxon>
        <taxon>Agaricomycetes</taxon>
        <taxon>Agaricomycetidae</taxon>
        <taxon>Boletales</taxon>
        <taxon>Paxilineae</taxon>
        <taxon>Paxillaceae</taxon>
        <taxon>Paxillus</taxon>
    </lineage>
</organism>
<dbReference type="InterPro" id="IPR045341">
    <property type="entry name" value="DUF6532"/>
</dbReference>
<evidence type="ECO:0000256" key="1">
    <source>
        <dbReference type="SAM" id="MobiDB-lite"/>
    </source>
</evidence>
<accession>A0A0C9SZY7</accession>
<dbReference type="Proteomes" id="UP000053647">
    <property type="component" value="Unassembled WGS sequence"/>
</dbReference>
<keyword evidence="4" id="KW-1185">Reference proteome</keyword>
<name>A0A0C9SZY7_PAXIN</name>
<feature type="compositionally biased region" description="Polar residues" evidence="1">
    <location>
        <begin position="74"/>
        <end position="86"/>
    </location>
</feature>
<proteinExistence type="predicted"/>
<feature type="region of interest" description="Disordered" evidence="1">
    <location>
        <begin position="1"/>
        <end position="86"/>
    </location>
</feature>
<feature type="compositionally biased region" description="Acidic residues" evidence="1">
    <location>
        <begin position="300"/>
        <end position="316"/>
    </location>
</feature>
<dbReference type="Pfam" id="PF20149">
    <property type="entry name" value="DUF6532"/>
    <property type="match status" value="1"/>
</dbReference>
<sequence length="610" mass="69311">MSSLGPSREALSKIIQNEHVTPTISNRKRRQPRPTEKAQYIAAERDERDRARQQPRSKNPTKSRENNKAPPSGPQVSQSPFTSRQVDLRTHTTPTLTLKPQMGKCPPLPHKCWEDDELMQPSGFINSPLQNHGSRNGQSQPVRVTNSPLQTYGSRHRQSQPVRVTLPSAALHRRLTPARAAKLLQQRTQSVAQELFPPESNINHSHMHSQGHVVSGGNQCTNNIEPGPQEFEYDHGHNRMDTPPSHQDHEDEDEDDEIMGAVSQGIKRVRSTESDAEDGHQLEEPSEKRPRSHAIHNDLDLDDSVEDNLDTEDEETAGWRNPKKIRATQGRAAARDYEPAVQQILKIATGLFRSRLTAEGAYPDRMAQIAWAKEAWLEVCQMCEAQILFNDEIIQLITNRVWQLSGELKTKIRPLVKTMYGFENSVKPAVVGRNRALVEDLKTDFGLCYRSLGNPDEDVPHSGLYEHRIIQKAINIAYYCNKKDEGVIYSQYFQPFPLRGVALMLTVIENCIEEWSEGERVDVHFSEPTYKDVYDKHMVNLHRFDAQTKEYGILPKMLKRLDANGRLNARVDVKVEASHQTLLPDDAIAAAIREYQERAGENSGDDDEFY</sequence>
<feature type="compositionally biased region" description="Polar residues" evidence="1">
    <location>
        <begin position="14"/>
        <end position="25"/>
    </location>
</feature>
<feature type="compositionally biased region" description="Basic and acidic residues" evidence="1">
    <location>
        <begin position="270"/>
        <end position="299"/>
    </location>
</feature>
<evidence type="ECO:0000313" key="4">
    <source>
        <dbReference type="Proteomes" id="UP000053647"/>
    </source>
</evidence>